<keyword evidence="1" id="KW-0472">Membrane</keyword>
<gene>
    <name evidence="2" type="ORF">SAMN05216244_4141</name>
</gene>
<feature type="transmembrane region" description="Helical" evidence="1">
    <location>
        <begin position="27"/>
        <end position="50"/>
    </location>
</feature>
<keyword evidence="1" id="KW-0812">Transmembrane</keyword>
<dbReference type="AlphaFoldDB" id="A0A1G9YFB5"/>
<sequence>MVLAILLLIVAILCAVAVLRELKAKNMFAVLFAGLSTLVFGWFSIMTIWAELFQNV</sequence>
<evidence type="ECO:0008006" key="4">
    <source>
        <dbReference type="Google" id="ProtNLM"/>
    </source>
</evidence>
<dbReference type="Pfam" id="PF10958">
    <property type="entry name" value="DUF2759"/>
    <property type="match status" value="1"/>
</dbReference>
<protein>
    <recommendedName>
        <fullName evidence="4">DUF2759 domain-containing protein</fullName>
    </recommendedName>
</protein>
<reference evidence="3" key="1">
    <citation type="submission" date="2016-10" db="EMBL/GenBank/DDBJ databases">
        <authorList>
            <person name="Varghese N."/>
            <person name="Submissions S."/>
        </authorList>
    </citation>
    <scope>NUCLEOTIDE SEQUENCE [LARGE SCALE GENOMIC DNA]</scope>
    <source>
        <strain evidence="3">CGMCC 1.6199</strain>
    </source>
</reference>
<dbReference type="EMBL" id="FNHF01000009">
    <property type="protein sequence ID" value="SDN07754.1"/>
    <property type="molecule type" value="Genomic_DNA"/>
</dbReference>
<name>A0A1G9YFB5_9BACI</name>
<dbReference type="STRING" id="482461.SAMN05216244_4141"/>
<evidence type="ECO:0000313" key="3">
    <source>
        <dbReference type="Proteomes" id="UP000182347"/>
    </source>
</evidence>
<proteinExistence type="predicted"/>
<dbReference type="InterPro" id="IPR024490">
    <property type="entry name" value="DUF2759"/>
</dbReference>
<accession>A0A1G9YFB5</accession>
<dbReference type="RefSeq" id="WP_074601104.1">
    <property type="nucleotide sequence ID" value="NZ_FNHF01000009.1"/>
</dbReference>
<dbReference type="OrthoDB" id="2355718at2"/>
<organism evidence="2 3">
    <name type="scientific">Sediminibacillus halophilus</name>
    <dbReference type="NCBI Taxonomy" id="482461"/>
    <lineage>
        <taxon>Bacteria</taxon>
        <taxon>Bacillati</taxon>
        <taxon>Bacillota</taxon>
        <taxon>Bacilli</taxon>
        <taxon>Bacillales</taxon>
        <taxon>Bacillaceae</taxon>
        <taxon>Sediminibacillus</taxon>
    </lineage>
</organism>
<keyword evidence="3" id="KW-1185">Reference proteome</keyword>
<keyword evidence="1" id="KW-1133">Transmembrane helix</keyword>
<evidence type="ECO:0000256" key="1">
    <source>
        <dbReference type="SAM" id="Phobius"/>
    </source>
</evidence>
<evidence type="ECO:0000313" key="2">
    <source>
        <dbReference type="EMBL" id="SDN07754.1"/>
    </source>
</evidence>
<dbReference type="Proteomes" id="UP000182347">
    <property type="component" value="Unassembled WGS sequence"/>
</dbReference>